<name>A0ABN9T6H1_9DINO</name>
<dbReference type="EMBL" id="CAUYUJ010014392">
    <property type="protein sequence ID" value="CAK0840593.1"/>
    <property type="molecule type" value="Genomic_DNA"/>
</dbReference>
<evidence type="ECO:0000313" key="1">
    <source>
        <dbReference type="EMBL" id="CAK0840593.1"/>
    </source>
</evidence>
<keyword evidence="2" id="KW-1185">Reference proteome</keyword>
<sequence length="270" mass="30048">MGKGIRGVALSRAGHGARDADLFRRFLLLIVDARTTLTLGDNFELSWEKRGLRSDKEIAVNDFHMLMRGGKTVFNLPCAQQRRCGDFAQRMQMLKLQKREPAKWAAYSVIHSLAFLQERQPGERRSETAARCREKGLPVFNANFQFTAVAEREAVLNNTPYPTKYSRAIEMKGKTKREVGEAMCSEIWGVSRFAVSHAFLLLGCASAKGLACKGISQIHDSVFFGDGSDWCLSLLAGAHLGYTARLGPEAMESLCLRERAIPTSCARRAE</sequence>
<protein>
    <recommendedName>
        <fullName evidence="3">DNA-directed DNA polymerase</fullName>
    </recommendedName>
</protein>
<evidence type="ECO:0008006" key="3">
    <source>
        <dbReference type="Google" id="ProtNLM"/>
    </source>
</evidence>
<accession>A0ABN9T6H1</accession>
<reference evidence="1" key="1">
    <citation type="submission" date="2023-10" db="EMBL/GenBank/DDBJ databases">
        <authorList>
            <person name="Chen Y."/>
            <person name="Shah S."/>
            <person name="Dougan E. K."/>
            <person name="Thang M."/>
            <person name="Chan C."/>
        </authorList>
    </citation>
    <scope>NUCLEOTIDE SEQUENCE [LARGE SCALE GENOMIC DNA]</scope>
</reference>
<proteinExistence type="predicted"/>
<gene>
    <name evidence="1" type="ORF">PCOR1329_LOCUS35995</name>
</gene>
<evidence type="ECO:0000313" key="2">
    <source>
        <dbReference type="Proteomes" id="UP001189429"/>
    </source>
</evidence>
<dbReference type="Proteomes" id="UP001189429">
    <property type="component" value="Unassembled WGS sequence"/>
</dbReference>
<comment type="caution">
    <text evidence="1">The sequence shown here is derived from an EMBL/GenBank/DDBJ whole genome shotgun (WGS) entry which is preliminary data.</text>
</comment>
<organism evidence="1 2">
    <name type="scientific">Prorocentrum cordatum</name>
    <dbReference type="NCBI Taxonomy" id="2364126"/>
    <lineage>
        <taxon>Eukaryota</taxon>
        <taxon>Sar</taxon>
        <taxon>Alveolata</taxon>
        <taxon>Dinophyceae</taxon>
        <taxon>Prorocentrales</taxon>
        <taxon>Prorocentraceae</taxon>
        <taxon>Prorocentrum</taxon>
    </lineage>
</organism>